<sequence length="118" mass="12902">MDMEGGGGEKERERIEDVGEVRGNEKCAGEEDEDEDEEVKGGRRRELGLGFEDLGALELGDDDDDVAEDDAGMVVAVVVVNTIWRMLEKRNAWEGGRGRQGAQVSPVSLWRSHARASG</sequence>
<comment type="caution">
    <text evidence="2">The sequence shown here is derived from an EMBL/GenBank/DDBJ whole genome shotgun (WGS) entry which is preliminary data.</text>
</comment>
<proteinExistence type="predicted"/>
<evidence type="ECO:0000256" key="1">
    <source>
        <dbReference type="SAM" id="MobiDB-lite"/>
    </source>
</evidence>
<name>A0A7J6EKC1_CANSA</name>
<gene>
    <name evidence="2" type="ORF">F8388_013692</name>
</gene>
<protein>
    <submittedName>
        <fullName evidence="2">Uncharacterized protein</fullName>
    </submittedName>
</protein>
<evidence type="ECO:0000313" key="2">
    <source>
        <dbReference type="EMBL" id="KAF4358888.1"/>
    </source>
</evidence>
<feature type="compositionally biased region" description="Basic and acidic residues" evidence="1">
    <location>
        <begin position="7"/>
        <end position="29"/>
    </location>
</feature>
<reference evidence="2 3" key="1">
    <citation type="journal article" date="2020" name="bioRxiv">
        <title>Sequence and annotation of 42 cannabis genomes reveals extensive copy number variation in cannabinoid synthesis and pathogen resistance genes.</title>
        <authorList>
            <person name="Mckernan K.J."/>
            <person name="Helbert Y."/>
            <person name="Kane L.T."/>
            <person name="Ebling H."/>
            <person name="Zhang L."/>
            <person name="Liu B."/>
            <person name="Eaton Z."/>
            <person name="Mclaughlin S."/>
            <person name="Kingan S."/>
            <person name="Baybayan P."/>
            <person name="Concepcion G."/>
            <person name="Jordan M."/>
            <person name="Riva A."/>
            <person name="Barbazuk W."/>
            <person name="Harkins T."/>
        </authorList>
    </citation>
    <scope>NUCLEOTIDE SEQUENCE [LARGE SCALE GENOMIC DNA]</scope>
    <source>
        <strain evidence="3">cv. Jamaican Lion 4</strain>
        <tissue evidence="2">Leaf</tissue>
    </source>
</reference>
<feature type="region of interest" description="Disordered" evidence="1">
    <location>
        <begin position="1"/>
        <end position="44"/>
    </location>
</feature>
<dbReference type="EMBL" id="JAATIP010000220">
    <property type="protein sequence ID" value="KAF4358888.1"/>
    <property type="molecule type" value="Genomic_DNA"/>
</dbReference>
<organism evidence="2 3">
    <name type="scientific">Cannabis sativa</name>
    <name type="common">Hemp</name>
    <name type="synonym">Marijuana</name>
    <dbReference type="NCBI Taxonomy" id="3483"/>
    <lineage>
        <taxon>Eukaryota</taxon>
        <taxon>Viridiplantae</taxon>
        <taxon>Streptophyta</taxon>
        <taxon>Embryophyta</taxon>
        <taxon>Tracheophyta</taxon>
        <taxon>Spermatophyta</taxon>
        <taxon>Magnoliopsida</taxon>
        <taxon>eudicotyledons</taxon>
        <taxon>Gunneridae</taxon>
        <taxon>Pentapetalae</taxon>
        <taxon>rosids</taxon>
        <taxon>fabids</taxon>
        <taxon>Rosales</taxon>
        <taxon>Cannabaceae</taxon>
        <taxon>Cannabis</taxon>
    </lineage>
</organism>
<evidence type="ECO:0000313" key="3">
    <source>
        <dbReference type="Proteomes" id="UP000525078"/>
    </source>
</evidence>
<feature type="region of interest" description="Disordered" evidence="1">
    <location>
        <begin position="95"/>
        <end position="118"/>
    </location>
</feature>
<accession>A0A7J6EKC1</accession>
<dbReference type="AlphaFoldDB" id="A0A7J6EKC1"/>
<dbReference type="Proteomes" id="UP000525078">
    <property type="component" value="Unassembled WGS sequence"/>
</dbReference>